<dbReference type="PROSITE" id="PS50157">
    <property type="entry name" value="ZINC_FINGER_C2H2_2"/>
    <property type="match status" value="2"/>
</dbReference>
<evidence type="ECO:0000256" key="7">
    <source>
        <dbReference type="ARBA" id="ARBA00023163"/>
    </source>
</evidence>
<dbReference type="EMBL" id="BMAV01022829">
    <property type="protein sequence ID" value="GFY78115.1"/>
    <property type="molecule type" value="Genomic_DNA"/>
</dbReference>
<keyword evidence="12" id="KW-1185">Reference proteome</keyword>
<proteinExistence type="predicted"/>
<evidence type="ECO:0000313" key="12">
    <source>
        <dbReference type="Proteomes" id="UP000886998"/>
    </source>
</evidence>
<gene>
    <name evidence="11" type="ORF">TNIN_368611</name>
</gene>
<dbReference type="AlphaFoldDB" id="A0A8X6YRX9"/>
<evidence type="ECO:0000256" key="6">
    <source>
        <dbReference type="ARBA" id="ARBA00023015"/>
    </source>
</evidence>
<evidence type="ECO:0000256" key="3">
    <source>
        <dbReference type="ARBA" id="ARBA00022737"/>
    </source>
</evidence>
<dbReference type="OrthoDB" id="6479046at2759"/>
<sequence>MAEANINPSEEFLYFCGSCRNASEETKKIFTFDFHQGPGFICTRCGGKFNHGFITKKITQCGVVFEAGYKREQIISSDNTTHRCPECGKTFRRSFQLLHHSYNYSDDWPHRCPVCQQGFAVRSLLELHERKRNTVRKIRCSKCLNYFRGKICLKILHLPTIDFFCKKCSNGPSLVEYVAS</sequence>
<keyword evidence="6" id="KW-0805">Transcription regulation</keyword>
<dbReference type="Gene3D" id="3.30.160.60">
    <property type="entry name" value="Classic Zinc Finger"/>
    <property type="match status" value="1"/>
</dbReference>
<name>A0A8X6YRX9_9ARAC</name>
<dbReference type="GO" id="GO:0005634">
    <property type="term" value="C:nucleus"/>
    <property type="evidence" value="ECO:0007669"/>
    <property type="project" value="UniProtKB-SubCell"/>
</dbReference>
<keyword evidence="8" id="KW-0539">Nucleus</keyword>
<evidence type="ECO:0000313" key="11">
    <source>
        <dbReference type="EMBL" id="GFY78115.1"/>
    </source>
</evidence>
<evidence type="ECO:0000256" key="5">
    <source>
        <dbReference type="ARBA" id="ARBA00022833"/>
    </source>
</evidence>
<keyword evidence="5" id="KW-0862">Zinc</keyword>
<dbReference type="SUPFAM" id="SSF57667">
    <property type="entry name" value="beta-beta-alpha zinc fingers"/>
    <property type="match status" value="1"/>
</dbReference>
<dbReference type="PANTHER" id="PTHR47772:SF13">
    <property type="entry name" value="GASTRULA ZINC FINGER PROTEIN XLCGF49.1-LIKE-RELATED"/>
    <property type="match status" value="1"/>
</dbReference>
<dbReference type="Proteomes" id="UP000886998">
    <property type="component" value="Unassembled WGS sequence"/>
</dbReference>
<dbReference type="PANTHER" id="PTHR47772">
    <property type="entry name" value="ZINC FINGER PROTEIN 200"/>
    <property type="match status" value="1"/>
</dbReference>
<evidence type="ECO:0000256" key="8">
    <source>
        <dbReference type="ARBA" id="ARBA00023242"/>
    </source>
</evidence>
<dbReference type="InterPro" id="IPR013087">
    <property type="entry name" value="Znf_C2H2_type"/>
</dbReference>
<dbReference type="GO" id="GO:0008270">
    <property type="term" value="F:zinc ion binding"/>
    <property type="evidence" value="ECO:0007669"/>
    <property type="project" value="UniProtKB-KW"/>
</dbReference>
<feature type="domain" description="C2H2-type" evidence="10">
    <location>
        <begin position="110"/>
        <end position="138"/>
    </location>
</feature>
<feature type="domain" description="C2H2-type" evidence="10">
    <location>
        <begin position="82"/>
        <end position="109"/>
    </location>
</feature>
<evidence type="ECO:0000259" key="10">
    <source>
        <dbReference type="PROSITE" id="PS50157"/>
    </source>
</evidence>
<dbReference type="Pfam" id="PF00096">
    <property type="entry name" value="zf-C2H2"/>
    <property type="match status" value="1"/>
</dbReference>
<keyword evidence="4 9" id="KW-0863">Zinc-finger</keyword>
<evidence type="ECO:0000256" key="9">
    <source>
        <dbReference type="PROSITE-ProRule" id="PRU00042"/>
    </source>
</evidence>
<accession>A0A8X6YRX9</accession>
<keyword evidence="3" id="KW-0677">Repeat</keyword>
<reference evidence="11" key="1">
    <citation type="submission" date="2020-08" db="EMBL/GenBank/DDBJ databases">
        <title>Multicomponent nature underlies the extraordinary mechanical properties of spider dragline silk.</title>
        <authorList>
            <person name="Kono N."/>
            <person name="Nakamura H."/>
            <person name="Mori M."/>
            <person name="Yoshida Y."/>
            <person name="Ohtoshi R."/>
            <person name="Malay A.D."/>
            <person name="Moran D.A.P."/>
            <person name="Tomita M."/>
            <person name="Numata K."/>
            <person name="Arakawa K."/>
        </authorList>
    </citation>
    <scope>NUCLEOTIDE SEQUENCE</scope>
</reference>
<evidence type="ECO:0000256" key="4">
    <source>
        <dbReference type="ARBA" id="ARBA00022771"/>
    </source>
</evidence>
<keyword evidence="7" id="KW-0804">Transcription</keyword>
<evidence type="ECO:0000256" key="1">
    <source>
        <dbReference type="ARBA" id="ARBA00004123"/>
    </source>
</evidence>
<comment type="subcellular location">
    <subcellularLocation>
        <location evidence="1">Nucleus</location>
    </subcellularLocation>
</comment>
<comment type="caution">
    <text evidence="11">The sequence shown here is derived from an EMBL/GenBank/DDBJ whole genome shotgun (WGS) entry which is preliminary data.</text>
</comment>
<protein>
    <recommendedName>
        <fullName evidence="10">C2H2-type domain-containing protein</fullName>
    </recommendedName>
</protein>
<organism evidence="11 12">
    <name type="scientific">Trichonephila inaurata madagascariensis</name>
    <dbReference type="NCBI Taxonomy" id="2747483"/>
    <lineage>
        <taxon>Eukaryota</taxon>
        <taxon>Metazoa</taxon>
        <taxon>Ecdysozoa</taxon>
        <taxon>Arthropoda</taxon>
        <taxon>Chelicerata</taxon>
        <taxon>Arachnida</taxon>
        <taxon>Araneae</taxon>
        <taxon>Araneomorphae</taxon>
        <taxon>Entelegynae</taxon>
        <taxon>Araneoidea</taxon>
        <taxon>Nephilidae</taxon>
        <taxon>Trichonephila</taxon>
        <taxon>Trichonephila inaurata</taxon>
    </lineage>
</organism>
<dbReference type="InterPro" id="IPR036236">
    <property type="entry name" value="Znf_C2H2_sf"/>
</dbReference>
<keyword evidence="2" id="KW-0479">Metal-binding</keyword>
<dbReference type="InterPro" id="IPR050636">
    <property type="entry name" value="C2H2-ZF_domain-containing"/>
</dbReference>
<evidence type="ECO:0000256" key="2">
    <source>
        <dbReference type="ARBA" id="ARBA00022723"/>
    </source>
</evidence>